<comment type="caution">
    <text evidence="13">The sequence shown here is derived from an EMBL/GenBank/DDBJ whole genome shotgun (WGS) entry which is preliminary data.</text>
</comment>
<reference evidence="13 14" key="1">
    <citation type="journal article" date="2016" name="Nat. Commun.">
        <title>Thousands of microbial genomes shed light on interconnected biogeochemical processes in an aquifer system.</title>
        <authorList>
            <person name="Anantharaman K."/>
            <person name="Brown C.T."/>
            <person name="Hug L.A."/>
            <person name="Sharon I."/>
            <person name="Castelle C.J."/>
            <person name="Probst A.J."/>
            <person name="Thomas B.C."/>
            <person name="Singh A."/>
            <person name="Wilkins M.J."/>
            <person name="Karaoz U."/>
            <person name="Brodie E.L."/>
            <person name="Williams K.H."/>
            <person name="Hubbard S.S."/>
            <person name="Banfield J.F."/>
        </authorList>
    </citation>
    <scope>NUCLEOTIDE SEQUENCE [LARGE SCALE GENOMIC DNA]</scope>
</reference>
<dbReference type="PANTHER" id="PTHR30478:SF0">
    <property type="entry name" value="BETA SLIDING CLAMP"/>
    <property type="match status" value="1"/>
</dbReference>
<comment type="subcellular location">
    <subcellularLocation>
        <location evidence="1 9">Cytoplasm</location>
    </subcellularLocation>
</comment>
<evidence type="ECO:0000256" key="9">
    <source>
        <dbReference type="PIRNR" id="PIRNR000804"/>
    </source>
</evidence>
<gene>
    <name evidence="13" type="ORF">A2648_00775</name>
</gene>
<dbReference type="InterPro" id="IPR022637">
    <property type="entry name" value="DNA_polIII_beta_cen"/>
</dbReference>
<dbReference type="SUPFAM" id="SSF55979">
    <property type="entry name" value="DNA clamp"/>
    <property type="match status" value="3"/>
</dbReference>
<keyword evidence="6 9" id="KW-0235">DNA replication</keyword>
<evidence type="ECO:0000256" key="7">
    <source>
        <dbReference type="ARBA" id="ARBA00022932"/>
    </source>
</evidence>
<evidence type="ECO:0000256" key="6">
    <source>
        <dbReference type="ARBA" id="ARBA00022705"/>
    </source>
</evidence>
<evidence type="ECO:0000259" key="11">
    <source>
        <dbReference type="Pfam" id="PF02767"/>
    </source>
</evidence>
<evidence type="ECO:0000256" key="3">
    <source>
        <dbReference type="ARBA" id="ARBA00022490"/>
    </source>
</evidence>
<dbReference type="SMART" id="SM00480">
    <property type="entry name" value="POL3Bc"/>
    <property type="match status" value="1"/>
</dbReference>
<dbReference type="PIRSF" id="PIRSF000804">
    <property type="entry name" value="DNA_pol_III_b"/>
    <property type="match status" value="1"/>
</dbReference>
<evidence type="ECO:0000256" key="8">
    <source>
        <dbReference type="ARBA" id="ARBA00023125"/>
    </source>
</evidence>
<dbReference type="Pfam" id="PF02767">
    <property type="entry name" value="DNA_pol3_beta_2"/>
    <property type="match status" value="1"/>
</dbReference>
<comment type="subunit">
    <text evidence="9">Forms a ring-shaped head-to-tail homodimer around DNA.</text>
</comment>
<dbReference type="InterPro" id="IPR022635">
    <property type="entry name" value="DNA_polIII_beta_C"/>
</dbReference>
<evidence type="ECO:0000313" key="14">
    <source>
        <dbReference type="Proteomes" id="UP000178841"/>
    </source>
</evidence>
<evidence type="ECO:0000256" key="2">
    <source>
        <dbReference type="ARBA" id="ARBA00010752"/>
    </source>
</evidence>
<dbReference type="GO" id="GO:0005737">
    <property type="term" value="C:cytoplasm"/>
    <property type="evidence" value="ECO:0007669"/>
    <property type="project" value="UniProtKB-SubCell"/>
</dbReference>
<evidence type="ECO:0000256" key="5">
    <source>
        <dbReference type="ARBA" id="ARBA00022695"/>
    </source>
</evidence>
<name>A0A1G2CVW0_9BACT</name>
<protein>
    <recommendedName>
        <fullName evidence="9">Beta sliding clamp</fullName>
    </recommendedName>
</protein>
<dbReference type="GO" id="GO:0006271">
    <property type="term" value="P:DNA strand elongation involved in DNA replication"/>
    <property type="evidence" value="ECO:0007669"/>
    <property type="project" value="TreeGrafter"/>
</dbReference>
<evidence type="ECO:0000256" key="1">
    <source>
        <dbReference type="ARBA" id="ARBA00004496"/>
    </source>
</evidence>
<dbReference type="InterPro" id="IPR001001">
    <property type="entry name" value="DNA_polIII_beta"/>
</dbReference>
<keyword evidence="5 9" id="KW-0548">Nucleotidyltransferase</keyword>
<dbReference type="NCBIfam" id="TIGR00663">
    <property type="entry name" value="dnan"/>
    <property type="match status" value="1"/>
</dbReference>
<dbReference type="EMBL" id="MHLH01000001">
    <property type="protein sequence ID" value="OGZ04791.1"/>
    <property type="molecule type" value="Genomic_DNA"/>
</dbReference>
<feature type="domain" description="DNA polymerase III beta sliding clamp central" evidence="11">
    <location>
        <begin position="129"/>
        <end position="240"/>
    </location>
</feature>
<comment type="function">
    <text evidence="9">Confers DNA tethering and processivity to DNA polymerases and other proteins. Acts as a clamp, forming a ring around DNA (a reaction catalyzed by the clamp-loading complex) which diffuses in an ATP-independent manner freely and bidirectionally along dsDNA. Initially characterized for its ability to contact the catalytic subunit of DNA polymerase III (Pol III), a complex, multichain enzyme responsible for most of the replicative synthesis in bacteria; Pol III exhibits 3'-5' exonuclease proofreading activity. The beta chain is required for initiation of replication as well as for processivity of DNA replication.</text>
</comment>
<dbReference type="Pfam" id="PF02768">
    <property type="entry name" value="DNA_pol3_beta_3"/>
    <property type="match status" value="1"/>
</dbReference>
<dbReference type="PANTHER" id="PTHR30478">
    <property type="entry name" value="DNA POLYMERASE III SUBUNIT BETA"/>
    <property type="match status" value="1"/>
</dbReference>
<dbReference type="Gene3D" id="3.10.150.10">
    <property type="entry name" value="DNA Polymerase III, subunit A, domain 2"/>
    <property type="match status" value="1"/>
</dbReference>
<dbReference type="Gene3D" id="3.70.10.10">
    <property type="match status" value="1"/>
</dbReference>
<keyword evidence="4 9" id="KW-0808">Transferase</keyword>
<organism evidence="13 14">
    <name type="scientific">Candidatus Lloydbacteria bacterium RIFCSPHIGHO2_01_FULL_41_20</name>
    <dbReference type="NCBI Taxonomy" id="1798657"/>
    <lineage>
        <taxon>Bacteria</taxon>
        <taxon>Candidatus Lloydiibacteriota</taxon>
    </lineage>
</organism>
<keyword evidence="8" id="KW-0238">DNA-binding</keyword>
<dbReference type="CDD" id="cd00140">
    <property type="entry name" value="beta_clamp"/>
    <property type="match status" value="1"/>
</dbReference>
<dbReference type="GO" id="GO:0008408">
    <property type="term" value="F:3'-5' exonuclease activity"/>
    <property type="evidence" value="ECO:0007669"/>
    <property type="project" value="InterPro"/>
</dbReference>
<dbReference type="GO" id="GO:0009360">
    <property type="term" value="C:DNA polymerase III complex"/>
    <property type="evidence" value="ECO:0007669"/>
    <property type="project" value="InterPro"/>
</dbReference>
<dbReference type="AlphaFoldDB" id="A0A1G2CVW0"/>
<dbReference type="GO" id="GO:0003887">
    <property type="term" value="F:DNA-directed DNA polymerase activity"/>
    <property type="evidence" value="ECO:0007669"/>
    <property type="project" value="UniProtKB-UniRule"/>
</dbReference>
<sequence length="364" mass="41009">MKIECIVEKLKEVIPLVDRVTGKNLTLPILNSILIIASGKTLKLRATNLDIGVEIEIPSKIESEGVALVNGSLLNSIISTITTKSLKIEKIGNNLHLMTPNNSIIIKTYPQEDFPTIPIISGVEFVFEVKKVIQAIKATAYSAPFSDIKPEISSVYIYEQNNELFFVATDSFRLAEKRIKIKKTKDFPEIIVPVKNIMEIVRIFDGVDGDINISVNKNQISFSHQNIYVTSRLVNGAFPDYRQIIPKEYKTKAIVLKQDLINSLKISAIFSGKFNELGITIKPKQKIFEINTKHQEFGENKTRIEGALSGEEIEANFNYKYIFECLQSIPDDSVSLLFNGVHKPLVLRGISDQSFLYLVMPMNR</sequence>
<dbReference type="InterPro" id="IPR022634">
    <property type="entry name" value="DNA_polIII_beta_N"/>
</dbReference>
<dbReference type="GO" id="GO:0003677">
    <property type="term" value="F:DNA binding"/>
    <property type="evidence" value="ECO:0007669"/>
    <property type="project" value="UniProtKB-UniRule"/>
</dbReference>
<dbReference type="Pfam" id="PF00712">
    <property type="entry name" value="DNA_pol3_beta"/>
    <property type="match status" value="1"/>
</dbReference>
<accession>A0A1G2CVW0</accession>
<dbReference type="STRING" id="1798657.A2648_00775"/>
<comment type="similarity">
    <text evidence="2 9">Belongs to the beta sliding clamp family.</text>
</comment>
<keyword evidence="7 9" id="KW-0239">DNA-directed DNA polymerase</keyword>
<evidence type="ECO:0000259" key="10">
    <source>
        <dbReference type="Pfam" id="PF00712"/>
    </source>
</evidence>
<feature type="domain" description="DNA polymerase III beta sliding clamp N-terminal" evidence="10">
    <location>
        <begin position="1"/>
        <end position="118"/>
    </location>
</feature>
<dbReference type="Proteomes" id="UP000178841">
    <property type="component" value="Unassembled WGS sequence"/>
</dbReference>
<dbReference type="InterPro" id="IPR046938">
    <property type="entry name" value="DNA_clamp_sf"/>
</dbReference>
<keyword evidence="3 9" id="KW-0963">Cytoplasm</keyword>
<feature type="domain" description="DNA polymerase III beta sliding clamp C-terminal" evidence="12">
    <location>
        <begin position="242"/>
        <end position="362"/>
    </location>
</feature>
<evidence type="ECO:0000259" key="12">
    <source>
        <dbReference type="Pfam" id="PF02768"/>
    </source>
</evidence>
<evidence type="ECO:0000313" key="13">
    <source>
        <dbReference type="EMBL" id="OGZ04791.1"/>
    </source>
</evidence>
<evidence type="ECO:0000256" key="4">
    <source>
        <dbReference type="ARBA" id="ARBA00022679"/>
    </source>
</evidence>
<proteinExistence type="inferred from homology"/>